<feature type="active site" description="Nucleophile" evidence="6">
    <location>
        <position position="578"/>
    </location>
</feature>
<dbReference type="InterPro" id="IPR035979">
    <property type="entry name" value="RBD_domain_sf"/>
</dbReference>
<dbReference type="InterPro" id="IPR010280">
    <property type="entry name" value="U5_MeTrfase_fam"/>
</dbReference>
<dbReference type="PANTHER" id="PTHR45904:SF2">
    <property type="entry name" value="TRNA (URACIL-5-)-METHYLTRANSFERASE HOMOLOG A"/>
    <property type="match status" value="1"/>
</dbReference>
<comment type="similarity">
    <text evidence="6">Belongs to the class I-like SAM-binding methyltransferase superfamily. RNA M5U methyltransferase family.</text>
</comment>
<dbReference type="Gene3D" id="2.40.50.1070">
    <property type="match status" value="1"/>
</dbReference>
<keyword evidence="2 6" id="KW-0808">Transferase</keyword>
<evidence type="ECO:0000256" key="1">
    <source>
        <dbReference type="ARBA" id="ARBA00022603"/>
    </source>
</evidence>
<dbReference type="InterPro" id="IPR045850">
    <property type="entry name" value="TRM2_met"/>
</dbReference>
<dbReference type="Proteomes" id="UP000005408">
    <property type="component" value="Unassembled WGS sequence"/>
</dbReference>
<dbReference type="PROSITE" id="PS51687">
    <property type="entry name" value="SAM_MT_RNA_M5U"/>
    <property type="match status" value="1"/>
</dbReference>
<protein>
    <recommendedName>
        <fullName evidence="4">tRNA (uracil(54)-C(5))-methyltransferase</fullName>
        <ecNumber evidence="4">2.1.1.35</ecNumber>
    </recommendedName>
</protein>
<dbReference type="Pfam" id="PF05958">
    <property type="entry name" value="tRNA_U5-meth_tr"/>
    <property type="match status" value="1"/>
</dbReference>
<evidence type="ECO:0000256" key="2">
    <source>
        <dbReference type="ARBA" id="ARBA00022679"/>
    </source>
</evidence>
<sequence>TEKVGDLKDNMSDVMNEEKVDSGLNQGVDSACDEMEDTEAANEDSEKAANEMDSEGAANEGPEKATNENSEDPEEGNEENGKDPYSYTKREEFTSEIFKIEICNLPRFGFKELKKRLAKLELKPVKIKSVPRATFAFATFRSEEERESAISKINGHVWRDKKLTAKKASATADPLLKKRRADGQGDDEPSVKKPCVGEKGEENLSPDERLKKAVSPLWNMPYDKQLESKSEEIGQIMKNFANQIFKNNASLRDWLTEQRKKYDGHCCELQPIKPSPVQTGYRNKCEFTIGQDIDKNDNTVGFRFGQYKDGTSSVGEPHCLSNIPDTMKTVVKSFQDFIRLGPYGAYNPETHAGHWRMLTVRTTRSDVMAIGDFHPQQLSSEEIEKEKNRLHEYFSSGEGRSSGVTCLYFRVYSDRMTGNTTEPYKHVLGKTNIQETLLNMNFEISPDAFFQVNTAGAEVLYEQIAEWCGATTTTTVLDICCGTGTIGLTLAKRVSSVIGIELCPEAIENAKRNAHINGITNVTYHCCKAEDVITQTMKSITSHDVVAIVDPPRAGLHPQVVRALRNSPFLKKIVFVSCNPKGAMNNFIDLVRQTSKKMRGQPYRPVKAVPVDMFPQTKHCELVILFERDSCT</sequence>
<evidence type="ECO:0000256" key="3">
    <source>
        <dbReference type="ARBA" id="ARBA00022691"/>
    </source>
</evidence>
<dbReference type="EnsemblMetazoa" id="G23831.3">
    <property type="protein sequence ID" value="G23831.3:cds"/>
    <property type="gene ID" value="G23831"/>
</dbReference>
<evidence type="ECO:0000313" key="8">
    <source>
        <dbReference type="EnsemblMetazoa" id="G23831.3:cds"/>
    </source>
</evidence>
<evidence type="ECO:0000256" key="4">
    <source>
        <dbReference type="ARBA" id="ARBA00033763"/>
    </source>
</evidence>
<feature type="compositionally biased region" description="Acidic residues" evidence="7">
    <location>
        <begin position="69"/>
        <end position="78"/>
    </location>
</feature>
<evidence type="ECO:0000256" key="5">
    <source>
        <dbReference type="ARBA" id="ARBA00047278"/>
    </source>
</evidence>
<dbReference type="GO" id="GO:0030697">
    <property type="term" value="F:tRNA (uracil(54)-C5)-methyltransferase activity, S-adenosyl methionine-dependent"/>
    <property type="evidence" value="ECO:0007669"/>
    <property type="project" value="UniProtKB-EC"/>
</dbReference>
<keyword evidence="9" id="KW-1185">Reference proteome</keyword>
<dbReference type="Gene3D" id="3.40.50.150">
    <property type="entry name" value="Vaccinia Virus protein VP39"/>
    <property type="match status" value="1"/>
</dbReference>
<feature type="compositionally biased region" description="Basic and acidic residues" evidence="7">
    <location>
        <begin position="189"/>
        <end position="204"/>
    </location>
</feature>
<reference evidence="8" key="1">
    <citation type="submission" date="2022-08" db="UniProtKB">
        <authorList>
            <consortium name="EnsemblMetazoa"/>
        </authorList>
    </citation>
    <scope>IDENTIFICATION</scope>
    <source>
        <strain evidence="8">05x7-T-G4-1.051#20</strain>
    </source>
</reference>
<dbReference type="InterPro" id="IPR029063">
    <property type="entry name" value="SAM-dependent_MTases_sf"/>
</dbReference>
<dbReference type="AlphaFoldDB" id="A0A8W8KGS6"/>
<dbReference type="EC" id="2.1.1.35" evidence="4"/>
<feature type="binding site" evidence="6">
    <location>
        <position position="451"/>
    </location>
    <ligand>
        <name>S-adenosyl-L-methionine</name>
        <dbReference type="ChEBI" id="CHEBI:59789"/>
    </ligand>
</feature>
<dbReference type="PANTHER" id="PTHR45904">
    <property type="entry name" value="TRNA (URACIL-5-)-METHYLTRANSFERASE"/>
    <property type="match status" value="1"/>
</dbReference>
<dbReference type="GO" id="GO:0032259">
    <property type="term" value="P:methylation"/>
    <property type="evidence" value="ECO:0007669"/>
    <property type="project" value="UniProtKB-KW"/>
</dbReference>
<evidence type="ECO:0000256" key="7">
    <source>
        <dbReference type="SAM" id="MobiDB-lite"/>
    </source>
</evidence>
<comment type="caution">
    <text evidence="6">Lacks conserved residue(s) required for the propagation of feature annotation.</text>
</comment>
<dbReference type="GO" id="GO:0003723">
    <property type="term" value="F:RNA binding"/>
    <property type="evidence" value="ECO:0007669"/>
    <property type="project" value="TreeGrafter"/>
</dbReference>
<dbReference type="SUPFAM" id="SSF53335">
    <property type="entry name" value="S-adenosyl-L-methionine-dependent methyltransferases"/>
    <property type="match status" value="1"/>
</dbReference>
<dbReference type="InterPro" id="IPR034262">
    <property type="entry name" value="TRMT2A_RRM"/>
</dbReference>
<name>A0A8W8KGS6_MAGGI</name>
<feature type="region of interest" description="Disordered" evidence="7">
    <location>
        <begin position="1"/>
        <end position="88"/>
    </location>
</feature>
<feature type="region of interest" description="Disordered" evidence="7">
    <location>
        <begin position="169"/>
        <end position="204"/>
    </location>
</feature>
<dbReference type="CDD" id="cd02440">
    <property type="entry name" value="AdoMet_MTases"/>
    <property type="match status" value="1"/>
</dbReference>
<comment type="catalytic activity">
    <reaction evidence="5">
        <text>uridine(54) in tRNA + S-adenosyl-L-methionine = 5-methyluridine(54) in tRNA + S-adenosyl-L-homocysteine + H(+)</text>
        <dbReference type="Rhea" id="RHEA:42712"/>
        <dbReference type="Rhea" id="RHEA-COMP:10167"/>
        <dbReference type="Rhea" id="RHEA-COMP:10193"/>
        <dbReference type="ChEBI" id="CHEBI:15378"/>
        <dbReference type="ChEBI" id="CHEBI:57856"/>
        <dbReference type="ChEBI" id="CHEBI:59789"/>
        <dbReference type="ChEBI" id="CHEBI:65315"/>
        <dbReference type="ChEBI" id="CHEBI:74447"/>
        <dbReference type="EC" id="2.1.1.35"/>
    </reaction>
    <physiologicalReaction direction="left-to-right" evidence="5">
        <dbReference type="Rhea" id="RHEA:42713"/>
    </physiologicalReaction>
</comment>
<organism evidence="8 9">
    <name type="scientific">Magallana gigas</name>
    <name type="common">Pacific oyster</name>
    <name type="synonym">Crassostrea gigas</name>
    <dbReference type="NCBI Taxonomy" id="29159"/>
    <lineage>
        <taxon>Eukaryota</taxon>
        <taxon>Metazoa</taxon>
        <taxon>Spiralia</taxon>
        <taxon>Lophotrochozoa</taxon>
        <taxon>Mollusca</taxon>
        <taxon>Bivalvia</taxon>
        <taxon>Autobranchia</taxon>
        <taxon>Pteriomorphia</taxon>
        <taxon>Ostreida</taxon>
        <taxon>Ostreoidea</taxon>
        <taxon>Ostreidae</taxon>
        <taxon>Magallana</taxon>
    </lineage>
</organism>
<accession>A0A8W8KGS6</accession>
<feature type="compositionally biased region" description="Acidic residues" evidence="7">
    <location>
        <begin position="31"/>
        <end position="43"/>
    </location>
</feature>
<evidence type="ECO:0000313" key="9">
    <source>
        <dbReference type="Proteomes" id="UP000005408"/>
    </source>
</evidence>
<keyword evidence="1 6" id="KW-0489">Methyltransferase</keyword>
<feature type="binding site" evidence="6">
    <location>
        <position position="550"/>
    </location>
    <ligand>
        <name>S-adenosyl-L-methionine</name>
        <dbReference type="ChEBI" id="CHEBI:59789"/>
    </ligand>
</feature>
<feature type="compositionally biased region" description="Basic and acidic residues" evidence="7">
    <location>
        <begin position="1"/>
        <end position="21"/>
    </location>
</feature>
<dbReference type="GO" id="GO:0006396">
    <property type="term" value="P:RNA processing"/>
    <property type="evidence" value="ECO:0007669"/>
    <property type="project" value="InterPro"/>
</dbReference>
<dbReference type="SUPFAM" id="SSF54928">
    <property type="entry name" value="RNA-binding domain, RBD"/>
    <property type="match status" value="1"/>
</dbReference>
<keyword evidence="3 6" id="KW-0949">S-adenosyl-L-methionine</keyword>
<evidence type="ECO:0000256" key="6">
    <source>
        <dbReference type="PROSITE-ProRule" id="PRU01024"/>
    </source>
</evidence>
<dbReference type="CDD" id="cd12439">
    <property type="entry name" value="RRM_TRMT2A"/>
    <property type="match status" value="1"/>
</dbReference>
<proteinExistence type="inferred from homology"/>
<feature type="binding site" evidence="6">
    <location>
        <position position="501"/>
    </location>
    <ligand>
        <name>S-adenosyl-L-methionine</name>
        <dbReference type="ChEBI" id="CHEBI:59789"/>
    </ligand>
</feature>